<dbReference type="RefSeq" id="WP_311937930.1">
    <property type="nucleotide sequence ID" value="NZ_JAVSCK010000002.1"/>
</dbReference>
<dbReference type="EMBL" id="JBHTLJ010000002">
    <property type="protein sequence ID" value="MFD1162039.1"/>
    <property type="molecule type" value="Genomic_DNA"/>
</dbReference>
<dbReference type="SUPFAM" id="SSF48452">
    <property type="entry name" value="TPR-like"/>
    <property type="match status" value="1"/>
</dbReference>
<evidence type="ECO:0000313" key="1">
    <source>
        <dbReference type="EMBL" id="MFD1162039.1"/>
    </source>
</evidence>
<reference evidence="2" key="1">
    <citation type="journal article" date="2019" name="Int. J. Syst. Evol. Microbiol.">
        <title>The Global Catalogue of Microorganisms (GCM) 10K type strain sequencing project: providing services to taxonomists for standard genome sequencing and annotation.</title>
        <authorList>
            <consortium name="The Broad Institute Genomics Platform"/>
            <consortium name="The Broad Institute Genome Sequencing Center for Infectious Disease"/>
            <person name="Wu L."/>
            <person name="Ma J."/>
        </authorList>
    </citation>
    <scope>NUCLEOTIDE SEQUENCE [LARGE SCALE GENOMIC DNA]</scope>
    <source>
        <strain evidence="2">CCUG 63246</strain>
    </source>
</reference>
<comment type="caution">
    <text evidence="1">The sequence shown here is derived from an EMBL/GenBank/DDBJ whole genome shotgun (WGS) entry which is preliminary data.</text>
</comment>
<dbReference type="Proteomes" id="UP001597163">
    <property type="component" value="Unassembled WGS sequence"/>
</dbReference>
<gene>
    <name evidence="1" type="ORF">ACFQ2E_06400</name>
</gene>
<protein>
    <submittedName>
        <fullName evidence="1">Tetratricopeptide repeat-containing protein</fullName>
    </submittedName>
</protein>
<accession>A0ABW3RAE2</accession>
<name>A0ABW3RAE2_9FLAO</name>
<keyword evidence="2" id="KW-1185">Reference proteome</keyword>
<evidence type="ECO:0000313" key="2">
    <source>
        <dbReference type="Proteomes" id="UP001597163"/>
    </source>
</evidence>
<sequence length="426" mass="48734">MEDLTCFVIIGFGKKTSYANGKMRVLDLDETYTLLIKPVFDALNISCYRAIDKNLSGSIDKLMLQEIKNADIALVDISTLNANVMWELGVRHALRPNHTIMICEQEQMGSIPFDVGHFVIHQYTHSDQGIPYKEVERFRAHLTNIIKGVLNQEPKLNDSPVFTFLENELKALEMNITEDASQNEQNPESFASLLDKAEEAKKTKDFSKALKLFGEAKTYAEKNMTLKDNLAFIVSRQALCTYKSKQPNELEALVNAKIILEELQPLQSNDLEVLGLTGAINKRLYELTGDLNYLENAIVSYEKGFQLKQDYYNGINAAFMLYKKTDLLKSQHKPWEDLKLKADYIRNTVLEIALNLEKEPDFSTKEDAIWILLTIAEAYHYKGLDDLMTNYEKKSQDMAKAKNDTFAMSAYSEQKEKIKDLNINFK</sequence>
<dbReference type="InterPro" id="IPR011990">
    <property type="entry name" value="TPR-like_helical_dom_sf"/>
</dbReference>
<organism evidence="1 2">
    <name type="scientific">Hwangdonia seohaensis</name>
    <dbReference type="NCBI Taxonomy" id="1240727"/>
    <lineage>
        <taxon>Bacteria</taxon>
        <taxon>Pseudomonadati</taxon>
        <taxon>Bacteroidota</taxon>
        <taxon>Flavobacteriia</taxon>
        <taxon>Flavobacteriales</taxon>
        <taxon>Flavobacteriaceae</taxon>
        <taxon>Hwangdonia</taxon>
    </lineage>
</organism>
<proteinExistence type="predicted"/>
<dbReference type="InterPro" id="IPR046880">
    <property type="entry name" value="TPR-S"/>
</dbReference>
<dbReference type="Pfam" id="PF20308">
    <property type="entry name" value="TPR-S"/>
    <property type="match status" value="1"/>
</dbReference>